<dbReference type="EMBL" id="JASAOG010000029">
    <property type="protein sequence ID" value="KAK0061690.1"/>
    <property type="molecule type" value="Genomic_DNA"/>
</dbReference>
<name>A0AAD8BW65_BIOPF</name>
<organism evidence="2 3">
    <name type="scientific">Biomphalaria pfeifferi</name>
    <name type="common">Bloodfluke planorb</name>
    <name type="synonym">Freshwater snail</name>
    <dbReference type="NCBI Taxonomy" id="112525"/>
    <lineage>
        <taxon>Eukaryota</taxon>
        <taxon>Metazoa</taxon>
        <taxon>Spiralia</taxon>
        <taxon>Lophotrochozoa</taxon>
        <taxon>Mollusca</taxon>
        <taxon>Gastropoda</taxon>
        <taxon>Heterobranchia</taxon>
        <taxon>Euthyneura</taxon>
        <taxon>Panpulmonata</taxon>
        <taxon>Hygrophila</taxon>
        <taxon>Lymnaeoidea</taxon>
        <taxon>Planorbidae</taxon>
        <taxon>Biomphalaria</taxon>
    </lineage>
</organism>
<dbReference type="InterPro" id="IPR000718">
    <property type="entry name" value="Peptidase_M13"/>
</dbReference>
<gene>
    <name evidence="2" type="ORF">Bpfe_009072</name>
</gene>
<accession>A0AAD8BW65</accession>
<comment type="caution">
    <text evidence="2">The sequence shown here is derived from an EMBL/GenBank/DDBJ whole genome shotgun (WGS) entry which is preliminary data.</text>
</comment>
<dbReference type="InterPro" id="IPR018497">
    <property type="entry name" value="Peptidase_M13_C"/>
</dbReference>
<dbReference type="Pfam" id="PF01431">
    <property type="entry name" value="Peptidase_M13"/>
    <property type="match status" value="1"/>
</dbReference>
<sequence>RNPMSLNYGSLGPLIGMCFIHCFDVTGLNLDEHGNRSPWWSARAADRYVINWKCLKDQLANYLVKEANMT</sequence>
<dbReference type="PROSITE" id="PS51885">
    <property type="entry name" value="NEPRILYSIN"/>
    <property type="match status" value="1"/>
</dbReference>
<dbReference type="GO" id="GO:0004222">
    <property type="term" value="F:metalloendopeptidase activity"/>
    <property type="evidence" value="ECO:0007669"/>
    <property type="project" value="InterPro"/>
</dbReference>
<reference evidence="2" key="2">
    <citation type="submission" date="2023-04" db="EMBL/GenBank/DDBJ databases">
        <authorList>
            <person name="Bu L."/>
            <person name="Lu L."/>
            <person name="Laidemitt M.R."/>
            <person name="Zhang S.M."/>
            <person name="Mutuku M."/>
            <person name="Mkoji G."/>
            <person name="Steinauer M."/>
            <person name="Loker E.S."/>
        </authorList>
    </citation>
    <scope>NUCLEOTIDE SEQUENCE</scope>
    <source>
        <strain evidence="2">KasaAsao</strain>
        <tissue evidence="2">Whole Snail</tissue>
    </source>
</reference>
<feature type="domain" description="Peptidase M13 C-terminal" evidence="1">
    <location>
        <begin position="3"/>
        <end position="66"/>
    </location>
</feature>
<dbReference type="AlphaFoldDB" id="A0AAD8BW65"/>
<protein>
    <submittedName>
        <fullName evidence="2">MMEL1</fullName>
    </submittedName>
</protein>
<proteinExistence type="predicted"/>
<dbReference type="Proteomes" id="UP001233172">
    <property type="component" value="Unassembled WGS sequence"/>
</dbReference>
<reference evidence="2" key="1">
    <citation type="journal article" date="2023" name="PLoS Negl. Trop. Dis.">
        <title>A genome sequence for Biomphalaria pfeifferi, the major vector snail for the human-infecting parasite Schistosoma mansoni.</title>
        <authorList>
            <person name="Bu L."/>
            <person name="Lu L."/>
            <person name="Laidemitt M.R."/>
            <person name="Zhang S.M."/>
            <person name="Mutuku M."/>
            <person name="Mkoji G."/>
            <person name="Steinauer M."/>
            <person name="Loker E.S."/>
        </authorList>
    </citation>
    <scope>NUCLEOTIDE SEQUENCE</scope>
    <source>
        <strain evidence="2">KasaAsao</strain>
    </source>
</reference>
<dbReference type="GO" id="GO:0006508">
    <property type="term" value="P:proteolysis"/>
    <property type="evidence" value="ECO:0007669"/>
    <property type="project" value="InterPro"/>
</dbReference>
<evidence type="ECO:0000313" key="2">
    <source>
        <dbReference type="EMBL" id="KAK0061690.1"/>
    </source>
</evidence>
<evidence type="ECO:0000313" key="3">
    <source>
        <dbReference type="Proteomes" id="UP001233172"/>
    </source>
</evidence>
<evidence type="ECO:0000259" key="1">
    <source>
        <dbReference type="Pfam" id="PF01431"/>
    </source>
</evidence>
<dbReference type="SUPFAM" id="SSF55486">
    <property type="entry name" value="Metalloproteases ('zincins'), catalytic domain"/>
    <property type="match status" value="1"/>
</dbReference>
<dbReference type="InterPro" id="IPR024079">
    <property type="entry name" value="MetalloPept_cat_dom_sf"/>
</dbReference>
<feature type="non-terminal residue" evidence="2">
    <location>
        <position position="1"/>
    </location>
</feature>
<dbReference type="Gene3D" id="3.40.390.10">
    <property type="entry name" value="Collagenase (Catalytic Domain)"/>
    <property type="match status" value="1"/>
</dbReference>
<feature type="non-terminal residue" evidence="2">
    <location>
        <position position="70"/>
    </location>
</feature>
<keyword evidence="3" id="KW-1185">Reference proteome</keyword>